<feature type="domain" description="Peptidase S26" evidence="4">
    <location>
        <begin position="21"/>
        <end position="178"/>
    </location>
</feature>
<comment type="caution">
    <text evidence="5">The sequence shown here is derived from an EMBL/GenBank/DDBJ whole genome shotgun (WGS) entry which is preliminary data.</text>
</comment>
<dbReference type="CDD" id="cd06530">
    <property type="entry name" value="S26_SPase_I"/>
    <property type="match status" value="1"/>
</dbReference>
<proteinExistence type="inferred from homology"/>
<feature type="transmembrane region" description="Helical" evidence="3">
    <location>
        <begin position="211"/>
        <end position="233"/>
    </location>
</feature>
<keyword evidence="3 5" id="KW-0378">Hydrolase</keyword>
<keyword evidence="3" id="KW-0472">Membrane</keyword>
<keyword evidence="3" id="KW-0645">Protease</keyword>
<dbReference type="PRINTS" id="PR00727">
    <property type="entry name" value="LEADERPTASE"/>
</dbReference>
<dbReference type="EMBL" id="JBHEZZ010000031">
    <property type="protein sequence ID" value="MFC1406632.1"/>
    <property type="molecule type" value="Genomic_DNA"/>
</dbReference>
<dbReference type="InterPro" id="IPR036286">
    <property type="entry name" value="LexA/Signal_pep-like_sf"/>
</dbReference>
<dbReference type="InterPro" id="IPR019533">
    <property type="entry name" value="Peptidase_S26"/>
</dbReference>
<comment type="similarity">
    <text evidence="2 3">Belongs to the peptidase S26 family.</text>
</comment>
<evidence type="ECO:0000256" key="1">
    <source>
        <dbReference type="ARBA" id="ARBA00004401"/>
    </source>
</evidence>
<dbReference type="EC" id="3.4.21.89" evidence="3"/>
<sequence length="244" mass="25222">MAVRRLRVDGVLQGIGIAVGLLALVGGFVLLAVQYRPYSVPTDSMAPTVHPGDTVLAHPVKGSQVGRGDIIVFSDPVWGTSAMVKRVIGVGGDTVACCDSAGRTTVNGKPVTESYVNTSSSSAVLLGDKPFSAKVPAGRLFLMGDNRSVSLDSRSHLEITEGTIPESEVKARVEGTVWPLSTARTIGRTSAFDAVPGPAATAHGPLPELEWTIIGGAALVLLSAAAGTVVAQLRKRSAKRGRSS</sequence>
<dbReference type="Pfam" id="PF10502">
    <property type="entry name" value="Peptidase_S26"/>
    <property type="match status" value="1"/>
</dbReference>
<keyword evidence="3" id="KW-1133">Transmembrane helix</keyword>
<evidence type="ECO:0000259" key="4">
    <source>
        <dbReference type="Pfam" id="PF10502"/>
    </source>
</evidence>
<dbReference type="NCBIfam" id="TIGR02227">
    <property type="entry name" value="sigpep_I_bact"/>
    <property type="match status" value="1"/>
</dbReference>
<dbReference type="Proteomes" id="UP001592528">
    <property type="component" value="Unassembled WGS sequence"/>
</dbReference>
<dbReference type="GO" id="GO:0009003">
    <property type="term" value="F:signal peptidase activity"/>
    <property type="evidence" value="ECO:0007669"/>
    <property type="project" value="UniProtKB-EC"/>
</dbReference>
<organism evidence="5 6">
    <name type="scientific">Streptacidiphilus cavernicola</name>
    <dbReference type="NCBI Taxonomy" id="3342716"/>
    <lineage>
        <taxon>Bacteria</taxon>
        <taxon>Bacillati</taxon>
        <taxon>Actinomycetota</taxon>
        <taxon>Actinomycetes</taxon>
        <taxon>Kitasatosporales</taxon>
        <taxon>Streptomycetaceae</taxon>
        <taxon>Streptacidiphilus</taxon>
    </lineage>
</organism>
<evidence type="ECO:0000313" key="6">
    <source>
        <dbReference type="Proteomes" id="UP001592528"/>
    </source>
</evidence>
<dbReference type="InterPro" id="IPR000223">
    <property type="entry name" value="Pept_S26A_signal_pept_1"/>
</dbReference>
<dbReference type="PANTHER" id="PTHR43390">
    <property type="entry name" value="SIGNAL PEPTIDASE I"/>
    <property type="match status" value="1"/>
</dbReference>
<name>A0ABV6UYU4_9ACTN</name>
<protein>
    <recommendedName>
        <fullName evidence="3">Signal peptidase I</fullName>
        <ecNumber evidence="3">3.4.21.89</ecNumber>
    </recommendedName>
</protein>
<gene>
    <name evidence="5" type="primary">lepB</name>
    <name evidence="5" type="ORF">ACEZDJ_35605</name>
</gene>
<evidence type="ECO:0000313" key="5">
    <source>
        <dbReference type="EMBL" id="MFC1406632.1"/>
    </source>
</evidence>
<evidence type="ECO:0000256" key="2">
    <source>
        <dbReference type="ARBA" id="ARBA00009370"/>
    </source>
</evidence>
<keyword evidence="3" id="KW-0812">Transmembrane</keyword>
<comment type="catalytic activity">
    <reaction evidence="3">
        <text>Cleavage of hydrophobic, N-terminal signal or leader sequences from secreted and periplasmic proteins.</text>
        <dbReference type="EC" id="3.4.21.89"/>
    </reaction>
</comment>
<dbReference type="RefSeq" id="WP_030263842.1">
    <property type="nucleotide sequence ID" value="NZ_JBHEZZ010000031.1"/>
</dbReference>
<evidence type="ECO:0000256" key="3">
    <source>
        <dbReference type="RuleBase" id="RU362042"/>
    </source>
</evidence>
<accession>A0ABV6UYU4</accession>
<feature type="transmembrane region" description="Helical" evidence="3">
    <location>
        <begin position="12"/>
        <end position="35"/>
    </location>
</feature>
<comment type="caution">
    <text evidence="3">Lacks conserved residue(s) required for the propagation of feature annotation.</text>
</comment>
<keyword evidence="6" id="KW-1185">Reference proteome</keyword>
<dbReference type="SUPFAM" id="SSF51306">
    <property type="entry name" value="LexA/Signal peptidase"/>
    <property type="match status" value="1"/>
</dbReference>
<dbReference type="PANTHER" id="PTHR43390:SF1">
    <property type="entry name" value="CHLOROPLAST PROCESSING PEPTIDASE"/>
    <property type="match status" value="1"/>
</dbReference>
<dbReference type="Gene3D" id="2.10.109.10">
    <property type="entry name" value="Umud Fragment, subunit A"/>
    <property type="match status" value="1"/>
</dbReference>
<comment type="subcellular location">
    <subcellularLocation>
        <location evidence="1">Cell membrane</location>
        <topology evidence="1">Single-pass type II membrane protein</topology>
    </subcellularLocation>
    <subcellularLocation>
        <location evidence="3">Membrane</location>
        <topology evidence="3">Single-pass type II membrane protein</topology>
    </subcellularLocation>
</comment>
<reference evidence="5 6" key="1">
    <citation type="submission" date="2024-09" db="EMBL/GenBank/DDBJ databases">
        <authorList>
            <person name="Lee S.D."/>
        </authorList>
    </citation>
    <scope>NUCLEOTIDE SEQUENCE [LARGE SCALE GENOMIC DNA]</scope>
    <source>
        <strain evidence="5 6">N1-5</strain>
    </source>
</reference>